<reference evidence="2" key="1">
    <citation type="submission" date="2020-02" db="EMBL/GenBank/DDBJ databases">
        <authorList>
            <person name="Meier V. D."/>
        </authorList>
    </citation>
    <scope>NUCLEOTIDE SEQUENCE</scope>
    <source>
        <strain evidence="2">AVDCRST_MAG59</strain>
    </source>
</reference>
<name>A0A6J4UYM8_9BACT</name>
<dbReference type="EMBL" id="CADCWF010000167">
    <property type="protein sequence ID" value="CAA9561950.1"/>
    <property type="molecule type" value="Genomic_DNA"/>
</dbReference>
<proteinExistence type="predicted"/>
<gene>
    <name evidence="2" type="ORF">AVDCRST_MAG59-2664</name>
</gene>
<accession>A0A6J4UYM8</accession>
<feature type="region of interest" description="Disordered" evidence="1">
    <location>
        <begin position="1"/>
        <end position="37"/>
    </location>
</feature>
<feature type="compositionally biased region" description="Pro residues" evidence="1">
    <location>
        <begin position="28"/>
        <end position="37"/>
    </location>
</feature>
<dbReference type="AlphaFoldDB" id="A0A6J4UYM8"/>
<evidence type="ECO:0000256" key="1">
    <source>
        <dbReference type="SAM" id="MobiDB-lite"/>
    </source>
</evidence>
<sequence>GRVPPLPAGTPRSAASRDAGARDRRATGPPPWARGGR</sequence>
<protein>
    <submittedName>
        <fullName evidence="2">Uncharacterized protein</fullName>
    </submittedName>
</protein>
<organism evidence="2">
    <name type="scientific">uncultured Thermomicrobiales bacterium</name>
    <dbReference type="NCBI Taxonomy" id="1645740"/>
    <lineage>
        <taxon>Bacteria</taxon>
        <taxon>Pseudomonadati</taxon>
        <taxon>Thermomicrobiota</taxon>
        <taxon>Thermomicrobia</taxon>
        <taxon>Thermomicrobiales</taxon>
        <taxon>environmental samples</taxon>
    </lineage>
</organism>
<feature type="non-terminal residue" evidence="2">
    <location>
        <position position="1"/>
    </location>
</feature>
<feature type="non-terminal residue" evidence="2">
    <location>
        <position position="37"/>
    </location>
</feature>
<evidence type="ECO:0000313" key="2">
    <source>
        <dbReference type="EMBL" id="CAA9561950.1"/>
    </source>
</evidence>